<dbReference type="Proteomes" id="UP000198688">
    <property type="component" value="Chromosome I"/>
</dbReference>
<reference evidence="1 2" key="1">
    <citation type="submission" date="2016-10" db="EMBL/GenBank/DDBJ databases">
        <authorList>
            <person name="de Groot N.N."/>
        </authorList>
    </citation>
    <scope>NUCLEOTIDE SEQUENCE [LARGE SCALE GENOMIC DNA]</scope>
    <source>
        <strain evidence="1 2">DSM 43941</strain>
    </source>
</reference>
<dbReference type="EMBL" id="LT629758">
    <property type="protein sequence ID" value="SDT79969.1"/>
    <property type="molecule type" value="Genomic_DNA"/>
</dbReference>
<name>A0A1H2DBJ9_9ACTN</name>
<dbReference type="AlphaFoldDB" id="A0A1H2DBJ9"/>
<dbReference type="OrthoDB" id="5422822at2"/>
<proteinExistence type="predicted"/>
<sequence>MIPIARAALPPEVVDRMTVLTDRILLTAVEDQASRAKALWRQGNVRRDVKEPVRAVLKRMAGGRDRCMYCWDSEGTAVDHHEPLARNPVRAFDWLNHLLACEGCNSDRKGGRYPVDSRDRPLLIDPTAEDPFDRLVLSLTVGHYLPLTEKGRRTIEVLDLNRSILTRGRVTCYSTVVLWLRQWPDAVVGRGFYRPEELLEQIRWQPFADVCQSMLRQVGLPGAATIFSREPDVIDVLRDEAVRRALMV</sequence>
<evidence type="ECO:0000313" key="1">
    <source>
        <dbReference type="EMBL" id="SDT79969.1"/>
    </source>
</evidence>
<dbReference type="Gene3D" id="1.10.30.50">
    <property type="match status" value="1"/>
</dbReference>
<evidence type="ECO:0000313" key="2">
    <source>
        <dbReference type="Proteomes" id="UP000198688"/>
    </source>
</evidence>
<dbReference type="STRING" id="113562.SAMN04489716_9008"/>
<organism evidence="1 2">
    <name type="scientific">Actinoplanes derwentensis</name>
    <dbReference type="NCBI Taxonomy" id="113562"/>
    <lineage>
        <taxon>Bacteria</taxon>
        <taxon>Bacillati</taxon>
        <taxon>Actinomycetota</taxon>
        <taxon>Actinomycetes</taxon>
        <taxon>Micromonosporales</taxon>
        <taxon>Micromonosporaceae</taxon>
        <taxon>Actinoplanes</taxon>
    </lineage>
</organism>
<gene>
    <name evidence="1" type="ORF">SAMN04489716_9008</name>
</gene>
<protein>
    <submittedName>
        <fullName evidence="1">TIGR02646 family protein</fullName>
    </submittedName>
</protein>
<keyword evidence="2" id="KW-1185">Reference proteome</keyword>
<dbReference type="RefSeq" id="WP_092555382.1">
    <property type="nucleotide sequence ID" value="NZ_BOMJ01000060.1"/>
</dbReference>
<accession>A0A1H2DBJ9</accession>